<evidence type="ECO:0000256" key="3">
    <source>
        <dbReference type="SAM" id="SignalP"/>
    </source>
</evidence>
<accession>A0A8H3UYH5</accession>
<feature type="region of interest" description="Disordered" evidence="1">
    <location>
        <begin position="278"/>
        <end position="315"/>
    </location>
</feature>
<keyword evidence="7" id="KW-1185">Reference proteome</keyword>
<keyword evidence="2" id="KW-1133">Transmembrane helix</keyword>
<feature type="transmembrane region" description="Helical" evidence="2">
    <location>
        <begin position="462"/>
        <end position="480"/>
    </location>
</feature>
<protein>
    <recommendedName>
        <fullName evidence="8">GPI anchored protein</fullName>
    </recommendedName>
</protein>
<evidence type="ECO:0008006" key="8">
    <source>
        <dbReference type="Google" id="ProtNLM"/>
    </source>
</evidence>
<name>A0A8H3UYH5_VENIN</name>
<reference evidence="4 7" key="1">
    <citation type="submission" date="2019-07" db="EMBL/GenBank/DDBJ databases">
        <title>Venturia inaequalis Genome Resource.</title>
        <authorList>
            <person name="Lichtner F.J."/>
        </authorList>
    </citation>
    <scope>NUCLEOTIDE SEQUENCE [LARGE SCALE GENOMIC DNA]</scope>
    <source>
        <strain evidence="5 6">120213</strain>
        <strain evidence="4 7">DMI_063113</strain>
    </source>
</reference>
<feature type="chain" id="PRO_5044690731" description="GPI anchored protein" evidence="3">
    <location>
        <begin position="28"/>
        <end position="481"/>
    </location>
</feature>
<evidence type="ECO:0000313" key="4">
    <source>
        <dbReference type="EMBL" id="KAE9979637.1"/>
    </source>
</evidence>
<keyword evidence="2" id="KW-0812">Transmembrane</keyword>
<evidence type="ECO:0000313" key="6">
    <source>
        <dbReference type="Proteomes" id="UP000447873"/>
    </source>
</evidence>
<dbReference type="Proteomes" id="UP000490939">
    <property type="component" value="Unassembled WGS sequence"/>
</dbReference>
<evidence type="ECO:0000256" key="2">
    <source>
        <dbReference type="SAM" id="Phobius"/>
    </source>
</evidence>
<evidence type="ECO:0000256" key="1">
    <source>
        <dbReference type="SAM" id="MobiDB-lite"/>
    </source>
</evidence>
<organism evidence="4 7">
    <name type="scientific">Venturia inaequalis</name>
    <name type="common">Apple scab fungus</name>
    <dbReference type="NCBI Taxonomy" id="5025"/>
    <lineage>
        <taxon>Eukaryota</taxon>
        <taxon>Fungi</taxon>
        <taxon>Dikarya</taxon>
        <taxon>Ascomycota</taxon>
        <taxon>Pezizomycotina</taxon>
        <taxon>Dothideomycetes</taxon>
        <taxon>Pleosporomycetidae</taxon>
        <taxon>Venturiales</taxon>
        <taxon>Venturiaceae</taxon>
        <taxon>Venturia</taxon>
    </lineage>
</organism>
<comment type="caution">
    <text evidence="4">The sequence shown here is derived from an EMBL/GenBank/DDBJ whole genome shotgun (WGS) entry which is preliminary data.</text>
</comment>
<dbReference type="Proteomes" id="UP000447873">
    <property type="component" value="Unassembled WGS sequence"/>
</dbReference>
<dbReference type="AlphaFoldDB" id="A0A8H3UYH5"/>
<keyword evidence="2" id="KW-0472">Membrane</keyword>
<dbReference type="EMBL" id="WNWR01000408">
    <property type="protein sequence ID" value="KAE9979637.1"/>
    <property type="molecule type" value="Genomic_DNA"/>
</dbReference>
<feature type="signal peptide" evidence="3">
    <location>
        <begin position="1"/>
        <end position="27"/>
    </location>
</feature>
<evidence type="ECO:0000313" key="5">
    <source>
        <dbReference type="EMBL" id="KAE9985563.1"/>
    </source>
</evidence>
<dbReference type="PANTHER" id="PTHR39599:SF1">
    <property type="entry name" value="GPI-ANCHORED PROTEIN (EUROFUNG)"/>
    <property type="match status" value="1"/>
</dbReference>
<dbReference type="EMBL" id="WNWS01000039">
    <property type="protein sequence ID" value="KAE9985563.1"/>
    <property type="molecule type" value="Genomic_DNA"/>
</dbReference>
<feature type="compositionally biased region" description="Low complexity" evidence="1">
    <location>
        <begin position="278"/>
        <end position="299"/>
    </location>
</feature>
<dbReference type="PANTHER" id="PTHR39599">
    <property type="entry name" value="GPI-ANCHORED PROTEIN (EUROFUNG)-RELATED-RELATED"/>
    <property type="match status" value="1"/>
</dbReference>
<keyword evidence="3" id="KW-0732">Signal</keyword>
<evidence type="ECO:0000313" key="7">
    <source>
        <dbReference type="Proteomes" id="UP000490939"/>
    </source>
</evidence>
<gene>
    <name evidence="4" type="ORF">EG327_006935</name>
    <name evidence="5" type="ORF">EG328_007229</name>
</gene>
<sequence>MRHLRLLSLPPALLLLIATTLPHIASAEADWPHNLPAHAKYFPQDEPLIRRGLSAQEQLAASRTPIGVQKMSEDESEMFFLDYWQFEEQEERVHTPSRRDEKLWTRSIPANHSLEGELLPPLLLHSSGLDQSSFGLSPRSLFARDFQCPSGTNNCSSINHPNSCCATGETCVSVADNGIGNVGCCPAGATCTREVAACDTSAGYKSCPGSSNGGCCIPNFDCEGVGCISIAGTSTVTTTLPVVTVTSCITNWHTCAASLGGGCCRNGAECGASDCTVSTTSSSSPASTTASPTTTATTSLIAPVRPTGSSDTDVASTIPSTLTTGTSLIAVCPSNFYFCSAYYRPGCCRIGRDCSSTDCPAAAASSTLVSNGVTILVPVGTSTGGSSYVTTALITGVASAGTSYRSGSCPSGLNSCDASVGGGCCLNGFGCGTAICTASAAGSTGTVPKVAPNGASISRIEFMGWLWMSVGALLGLVMVVL</sequence>
<proteinExistence type="predicted"/>